<accession>A0A3G6J3T7</accession>
<dbReference type="KEGG" id="ccho:CCHOA_01245"/>
<evidence type="ECO:0000313" key="2">
    <source>
        <dbReference type="EMBL" id="AZA12677.1"/>
    </source>
</evidence>
<feature type="chain" id="PRO_5039421534" description="DUF2599 domain-containing protein" evidence="1">
    <location>
        <begin position="41"/>
        <end position="200"/>
    </location>
</feature>
<evidence type="ECO:0008006" key="4">
    <source>
        <dbReference type="Google" id="ProtNLM"/>
    </source>
</evidence>
<name>A0A3G6J3T7_9CORY</name>
<protein>
    <recommendedName>
        <fullName evidence="4">DUF2599 domain-containing protein</fullName>
    </recommendedName>
</protein>
<organism evidence="2 3">
    <name type="scientific">Corynebacterium choanae</name>
    <dbReference type="NCBI Taxonomy" id="1862358"/>
    <lineage>
        <taxon>Bacteria</taxon>
        <taxon>Bacillati</taxon>
        <taxon>Actinomycetota</taxon>
        <taxon>Actinomycetes</taxon>
        <taxon>Mycobacteriales</taxon>
        <taxon>Corynebacteriaceae</taxon>
        <taxon>Corynebacterium</taxon>
    </lineage>
</organism>
<sequence length="200" mass="21019" precursor="true">MMRSAQLVPAPGKACTTVHRRRVGLAMLVGIGLISTPATATAIPTVPTAPPVSGVLVADAALDNAVEQGTVMLPERLQAVAQTFGGVVAVASDLPPAIAALLAGAYMDEPVTQTVTVVPTDQGNRYQITPAPGVTELPVNARYAGWLQAIALGVPDTPTLRHQYYCHFDGRAALVDKPTWNIEDFRPDKGMDGFYASLCN</sequence>
<keyword evidence="1" id="KW-0732">Signal</keyword>
<dbReference type="EMBL" id="CP033896">
    <property type="protein sequence ID" value="AZA12677.1"/>
    <property type="molecule type" value="Genomic_DNA"/>
</dbReference>
<dbReference type="InterPro" id="IPR019719">
    <property type="entry name" value="DUF2599"/>
</dbReference>
<gene>
    <name evidence="2" type="ORF">CCHOA_01245</name>
</gene>
<keyword evidence="3" id="KW-1185">Reference proteome</keyword>
<evidence type="ECO:0000256" key="1">
    <source>
        <dbReference type="SAM" id="SignalP"/>
    </source>
</evidence>
<feature type="signal peptide" evidence="1">
    <location>
        <begin position="1"/>
        <end position="40"/>
    </location>
</feature>
<dbReference type="RefSeq" id="WP_245992212.1">
    <property type="nucleotide sequence ID" value="NZ_CP033896.1"/>
</dbReference>
<reference evidence="2 3" key="1">
    <citation type="submission" date="2018-11" db="EMBL/GenBank/DDBJ databases">
        <authorList>
            <person name="Kleinhagauer T."/>
            <person name="Glaeser S.P."/>
            <person name="Spergser J."/>
            <person name="Ruckert C."/>
            <person name="Kaempfer P."/>
            <person name="Busse H.-J."/>
        </authorList>
    </citation>
    <scope>NUCLEOTIDE SEQUENCE [LARGE SCALE GENOMIC DNA]</scope>
    <source>
        <strain evidence="2 3">200CH</strain>
    </source>
</reference>
<proteinExistence type="predicted"/>
<dbReference type="AlphaFoldDB" id="A0A3G6J3T7"/>
<dbReference type="Pfam" id="PF10783">
    <property type="entry name" value="DUF2599"/>
    <property type="match status" value="1"/>
</dbReference>
<evidence type="ECO:0000313" key="3">
    <source>
        <dbReference type="Proteomes" id="UP000269019"/>
    </source>
</evidence>
<dbReference type="Proteomes" id="UP000269019">
    <property type="component" value="Chromosome"/>
</dbReference>